<proteinExistence type="predicted"/>
<accession>A0A6L3JRQ4</accession>
<evidence type="ECO:0000313" key="2">
    <source>
        <dbReference type="Proteomes" id="UP000482653"/>
    </source>
</evidence>
<gene>
    <name evidence="1" type="ORF">F2Y87_30025</name>
</gene>
<sequence>AYELFLKENILTGKIEEYIYRGNKMKYQRGNKVLEFSYPLLSIPFLNELVVTHDGYIISCADDIHYKYLDKIALPNVNIVKNSFAEILQARNEFILCYLDKELSQYTKCL</sequence>
<protein>
    <submittedName>
        <fullName evidence="1">Radical SAM protein</fullName>
    </submittedName>
</protein>
<dbReference type="AlphaFoldDB" id="A0A6L3JRQ4"/>
<organism evidence="1 2">
    <name type="scientific">Bacteroides cellulosilyticus</name>
    <dbReference type="NCBI Taxonomy" id="246787"/>
    <lineage>
        <taxon>Bacteria</taxon>
        <taxon>Pseudomonadati</taxon>
        <taxon>Bacteroidota</taxon>
        <taxon>Bacteroidia</taxon>
        <taxon>Bacteroidales</taxon>
        <taxon>Bacteroidaceae</taxon>
        <taxon>Bacteroides</taxon>
    </lineage>
</organism>
<comment type="caution">
    <text evidence="1">The sequence shown here is derived from an EMBL/GenBank/DDBJ whole genome shotgun (WGS) entry which is preliminary data.</text>
</comment>
<name>A0A6L3JRQ4_9BACE</name>
<evidence type="ECO:0000313" key="1">
    <source>
        <dbReference type="EMBL" id="KAA5404930.1"/>
    </source>
</evidence>
<dbReference type="Proteomes" id="UP000482653">
    <property type="component" value="Unassembled WGS sequence"/>
</dbReference>
<feature type="non-terminal residue" evidence="1">
    <location>
        <position position="1"/>
    </location>
</feature>
<dbReference type="EMBL" id="VVYX01000249">
    <property type="protein sequence ID" value="KAA5404930.1"/>
    <property type="molecule type" value="Genomic_DNA"/>
</dbReference>
<reference evidence="1 2" key="1">
    <citation type="journal article" date="2019" name="Nat. Med.">
        <title>A library of human gut bacterial isolates paired with longitudinal multiomics data enables mechanistic microbiome research.</title>
        <authorList>
            <person name="Poyet M."/>
            <person name="Groussin M."/>
            <person name="Gibbons S.M."/>
            <person name="Avila-Pacheco J."/>
            <person name="Jiang X."/>
            <person name="Kearney S.M."/>
            <person name="Perrotta A.R."/>
            <person name="Berdy B."/>
            <person name="Zhao S."/>
            <person name="Lieberman T.D."/>
            <person name="Swanson P.K."/>
            <person name="Smith M."/>
            <person name="Roesemann S."/>
            <person name="Alexander J.E."/>
            <person name="Rich S.A."/>
            <person name="Livny J."/>
            <person name="Vlamakis H."/>
            <person name="Clish C."/>
            <person name="Bullock K."/>
            <person name="Deik A."/>
            <person name="Scott J."/>
            <person name="Pierce K.A."/>
            <person name="Xavier R.J."/>
            <person name="Alm E.J."/>
        </authorList>
    </citation>
    <scope>NUCLEOTIDE SEQUENCE [LARGE SCALE GENOMIC DNA]</scope>
    <source>
        <strain evidence="1 2">BIOML-A8</strain>
    </source>
</reference>